<feature type="signal peptide" evidence="1">
    <location>
        <begin position="1"/>
        <end position="15"/>
    </location>
</feature>
<organism evidence="3 4">
    <name type="scientific">Aegilops tauschii subsp. strangulata</name>
    <name type="common">Goatgrass</name>
    <dbReference type="NCBI Taxonomy" id="200361"/>
    <lineage>
        <taxon>Eukaryota</taxon>
        <taxon>Viridiplantae</taxon>
        <taxon>Streptophyta</taxon>
        <taxon>Embryophyta</taxon>
        <taxon>Tracheophyta</taxon>
        <taxon>Spermatophyta</taxon>
        <taxon>Magnoliopsida</taxon>
        <taxon>Liliopsida</taxon>
        <taxon>Poales</taxon>
        <taxon>Poaceae</taxon>
        <taxon>BOP clade</taxon>
        <taxon>Pooideae</taxon>
        <taxon>Triticodae</taxon>
        <taxon>Triticeae</taxon>
        <taxon>Triticinae</taxon>
        <taxon>Aegilops</taxon>
    </lineage>
</organism>
<dbReference type="PANTHER" id="PTHR37984:SF5">
    <property type="entry name" value="PROTEIN NYNRIN-LIKE"/>
    <property type="match status" value="1"/>
</dbReference>
<dbReference type="GO" id="GO:0015074">
    <property type="term" value="P:DNA integration"/>
    <property type="evidence" value="ECO:0007669"/>
    <property type="project" value="InterPro"/>
</dbReference>
<dbReference type="InterPro" id="IPR001584">
    <property type="entry name" value="Integrase_cat-core"/>
</dbReference>
<reference evidence="4" key="1">
    <citation type="journal article" date="2014" name="Science">
        <title>Ancient hybridizations among the ancestral genomes of bread wheat.</title>
        <authorList>
            <consortium name="International Wheat Genome Sequencing Consortium,"/>
            <person name="Marcussen T."/>
            <person name="Sandve S.R."/>
            <person name="Heier L."/>
            <person name="Spannagl M."/>
            <person name="Pfeifer M."/>
            <person name="Jakobsen K.S."/>
            <person name="Wulff B.B."/>
            <person name="Steuernagel B."/>
            <person name="Mayer K.F."/>
            <person name="Olsen O.A."/>
        </authorList>
    </citation>
    <scope>NUCLEOTIDE SEQUENCE [LARGE SCALE GENOMIC DNA]</scope>
    <source>
        <strain evidence="4">cv. AL8/78</strain>
    </source>
</reference>
<dbReference type="AlphaFoldDB" id="A0A452XPT5"/>
<dbReference type="PANTHER" id="PTHR37984">
    <property type="entry name" value="PROTEIN CBG26694"/>
    <property type="match status" value="1"/>
</dbReference>
<evidence type="ECO:0000256" key="1">
    <source>
        <dbReference type="SAM" id="SignalP"/>
    </source>
</evidence>
<reference evidence="3" key="3">
    <citation type="journal article" date="2017" name="Nature">
        <title>Genome sequence of the progenitor of the wheat D genome Aegilops tauschii.</title>
        <authorList>
            <person name="Luo M.C."/>
            <person name="Gu Y.Q."/>
            <person name="Puiu D."/>
            <person name="Wang H."/>
            <person name="Twardziok S.O."/>
            <person name="Deal K.R."/>
            <person name="Huo N."/>
            <person name="Zhu T."/>
            <person name="Wang L."/>
            <person name="Wang Y."/>
            <person name="McGuire P.E."/>
            <person name="Liu S."/>
            <person name="Long H."/>
            <person name="Ramasamy R.K."/>
            <person name="Rodriguez J.C."/>
            <person name="Van S.L."/>
            <person name="Yuan L."/>
            <person name="Wang Z."/>
            <person name="Xia Z."/>
            <person name="Xiao L."/>
            <person name="Anderson O.D."/>
            <person name="Ouyang S."/>
            <person name="Liang Y."/>
            <person name="Zimin A.V."/>
            <person name="Pertea G."/>
            <person name="Qi P."/>
            <person name="Bennetzen J.L."/>
            <person name="Dai X."/>
            <person name="Dawson M.W."/>
            <person name="Muller H.G."/>
            <person name="Kugler K."/>
            <person name="Rivarola-Duarte L."/>
            <person name="Spannagl M."/>
            <person name="Mayer K.F.X."/>
            <person name="Lu F.H."/>
            <person name="Bevan M.W."/>
            <person name="Leroy P."/>
            <person name="Li P."/>
            <person name="You F.M."/>
            <person name="Sun Q."/>
            <person name="Liu Z."/>
            <person name="Lyons E."/>
            <person name="Wicker T."/>
            <person name="Salzberg S.L."/>
            <person name="Devos K.M."/>
            <person name="Dvorak J."/>
        </authorList>
    </citation>
    <scope>NUCLEOTIDE SEQUENCE [LARGE SCALE GENOMIC DNA]</scope>
    <source>
        <strain evidence="3">cv. AL8/78</strain>
    </source>
</reference>
<evidence type="ECO:0000313" key="4">
    <source>
        <dbReference type="Proteomes" id="UP000015105"/>
    </source>
</evidence>
<proteinExistence type="predicted"/>
<dbReference type="EnsemblPlants" id="AET1Gv20100700.1">
    <property type="protein sequence ID" value="AET1Gv20100700.1"/>
    <property type="gene ID" value="AET1Gv20100700"/>
</dbReference>
<reference evidence="3" key="4">
    <citation type="submission" date="2019-03" db="UniProtKB">
        <authorList>
            <consortium name="EnsemblPlants"/>
        </authorList>
    </citation>
    <scope>IDENTIFICATION</scope>
</reference>
<sequence>MPWFCLAGLSSFICSDDVVCLHGVPASIVSDRDRVFTSHFWRKLFKEVGAKLCYLTAYHPQTDGQYERVNQCLEQYLRCSVRDSPAKRKKWLPMAEFWYNSSYHTSLGCTPFKVLYGIDPNFGAMPSLEDELDSSLAELSADRADLWLCSASIFAAHRSASRLKLRSITKTVL</sequence>
<evidence type="ECO:0000313" key="3">
    <source>
        <dbReference type="EnsemblPlants" id="AET1Gv20100700.1"/>
    </source>
</evidence>
<name>A0A452XPT5_AEGTS</name>
<dbReference type="Gene3D" id="3.30.420.10">
    <property type="entry name" value="Ribonuclease H-like superfamily/Ribonuclease H"/>
    <property type="match status" value="1"/>
</dbReference>
<protein>
    <recommendedName>
        <fullName evidence="2">Integrase catalytic domain-containing protein</fullName>
    </recommendedName>
</protein>
<reference evidence="4" key="2">
    <citation type="journal article" date="2017" name="Nat. Plants">
        <title>The Aegilops tauschii genome reveals multiple impacts of transposons.</title>
        <authorList>
            <person name="Zhao G."/>
            <person name="Zou C."/>
            <person name="Li K."/>
            <person name="Wang K."/>
            <person name="Li T."/>
            <person name="Gao L."/>
            <person name="Zhang X."/>
            <person name="Wang H."/>
            <person name="Yang Z."/>
            <person name="Liu X."/>
            <person name="Jiang W."/>
            <person name="Mao L."/>
            <person name="Kong X."/>
            <person name="Jiao Y."/>
            <person name="Jia J."/>
        </authorList>
    </citation>
    <scope>NUCLEOTIDE SEQUENCE [LARGE SCALE GENOMIC DNA]</scope>
    <source>
        <strain evidence="4">cv. AL8/78</strain>
    </source>
</reference>
<dbReference type="Proteomes" id="UP000015105">
    <property type="component" value="Chromosome 1D"/>
</dbReference>
<keyword evidence="4" id="KW-1185">Reference proteome</keyword>
<feature type="chain" id="PRO_5019105422" description="Integrase catalytic domain-containing protein" evidence="1">
    <location>
        <begin position="16"/>
        <end position="173"/>
    </location>
</feature>
<keyword evidence="1" id="KW-0732">Signal</keyword>
<reference evidence="3" key="5">
    <citation type="journal article" date="2021" name="G3 (Bethesda)">
        <title>Aegilops tauschii genome assembly Aet v5.0 features greater sequence contiguity and improved annotation.</title>
        <authorList>
            <person name="Wang L."/>
            <person name="Zhu T."/>
            <person name="Rodriguez J.C."/>
            <person name="Deal K.R."/>
            <person name="Dubcovsky J."/>
            <person name="McGuire P.E."/>
            <person name="Lux T."/>
            <person name="Spannagl M."/>
            <person name="Mayer K.F.X."/>
            <person name="Baldrich P."/>
            <person name="Meyers B.C."/>
            <person name="Huo N."/>
            <person name="Gu Y.Q."/>
            <person name="Zhou H."/>
            <person name="Devos K.M."/>
            <person name="Bennetzen J.L."/>
            <person name="Unver T."/>
            <person name="Budak H."/>
            <person name="Gulick P.J."/>
            <person name="Galiba G."/>
            <person name="Kalapos B."/>
            <person name="Nelson D.R."/>
            <person name="Li P."/>
            <person name="You F.M."/>
            <person name="Luo M.C."/>
            <person name="Dvorak J."/>
        </authorList>
    </citation>
    <scope>NUCLEOTIDE SEQUENCE [LARGE SCALE GENOMIC DNA]</scope>
    <source>
        <strain evidence="3">cv. AL8/78</strain>
    </source>
</reference>
<dbReference type="SUPFAM" id="SSF53098">
    <property type="entry name" value="Ribonuclease H-like"/>
    <property type="match status" value="1"/>
</dbReference>
<dbReference type="STRING" id="200361.A0A452XPT5"/>
<accession>A0A452XPT5</accession>
<feature type="domain" description="Integrase catalytic" evidence="2">
    <location>
        <begin position="1"/>
        <end position="119"/>
    </location>
</feature>
<dbReference type="GO" id="GO:0003676">
    <property type="term" value="F:nucleic acid binding"/>
    <property type="evidence" value="ECO:0007669"/>
    <property type="project" value="InterPro"/>
</dbReference>
<evidence type="ECO:0000259" key="2">
    <source>
        <dbReference type="PROSITE" id="PS50994"/>
    </source>
</evidence>
<dbReference type="Gramene" id="AET1Gv20100700.1">
    <property type="protein sequence ID" value="AET1Gv20100700.1"/>
    <property type="gene ID" value="AET1Gv20100700"/>
</dbReference>
<dbReference type="PROSITE" id="PS50994">
    <property type="entry name" value="INTEGRASE"/>
    <property type="match status" value="1"/>
</dbReference>
<dbReference type="InterPro" id="IPR050951">
    <property type="entry name" value="Retrovirus_Pol_polyprotein"/>
</dbReference>
<dbReference type="InterPro" id="IPR012337">
    <property type="entry name" value="RNaseH-like_sf"/>
</dbReference>
<dbReference type="InterPro" id="IPR036397">
    <property type="entry name" value="RNaseH_sf"/>
</dbReference>